<evidence type="ECO:0000313" key="2">
    <source>
        <dbReference type="Proteomes" id="UP000289738"/>
    </source>
</evidence>
<name>A0A445B8B3_ARAHY</name>
<organism evidence="1 2">
    <name type="scientific">Arachis hypogaea</name>
    <name type="common">Peanut</name>
    <dbReference type="NCBI Taxonomy" id="3818"/>
    <lineage>
        <taxon>Eukaryota</taxon>
        <taxon>Viridiplantae</taxon>
        <taxon>Streptophyta</taxon>
        <taxon>Embryophyta</taxon>
        <taxon>Tracheophyta</taxon>
        <taxon>Spermatophyta</taxon>
        <taxon>Magnoliopsida</taxon>
        <taxon>eudicotyledons</taxon>
        <taxon>Gunneridae</taxon>
        <taxon>Pentapetalae</taxon>
        <taxon>rosids</taxon>
        <taxon>fabids</taxon>
        <taxon>Fabales</taxon>
        <taxon>Fabaceae</taxon>
        <taxon>Papilionoideae</taxon>
        <taxon>50 kb inversion clade</taxon>
        <taxon>dalbergioids sensu lato</taxon>
        <taxon>Dalbergieae</taxon>
        <taxon>Pterocarpus clade</taxon>
        <taxon>Arachis</taxon>
    </lineage>
</organism>
<dbReference type="Proteomes" id="UP000289738">
    <property type="component" value="Chromosome A10"/>
</dbReference>
<protein>
    <submittedName>
        <fullName evidence="1">Uncharacterized protein</fullName>
    </submittedName>
</protein>
<comment type="caution">
    <text evidence="1">The sequence shown here is derived from an EMBL/GenBank/DDBJ whole genome shotgun (WGS) entry which is preliminary data.</text>
</comment>
<reference evidence="1 2" key="1">
    <citation type="submission" date="2019-01" db="EMBL/GenBank/DDBJ databases">
        <title>Sequencing of cultivated peanut Arachis hypogaea provides insights into genome evolution and oil improvement.</title>
        <authorList>
            <person name="Chen X."/>
        </authorList>
    </citation>
    <scope>NUCLEOTIDE SEQUENCE [LARGE SCALE GENOMIC DNA]</scope>
    <source>
        <strain evidence="2">cv. Fuhuasheng</strain>
        <tissue evidence="1">Leaves</tissue>
    </source>
</reference>
<evidence type="ECO:0000313" key="1">
    <source>
        <dbReference type="EMBL" id="RYR34910.1"/>
    </source>
</evidence>
<proteinExistence type="predicted"/>
<keyword evidence="2" id="KW-1185">Reference proteome</keyword>
<dbReference type="EMBL" id="SDMP01000010">
    <property type="protein sequence ID" value="RYR34910.1"/>
    <property type="molecule type" value="Genomic_DNA"/>
</dbReference>
<gene>
    <name evidence="1" type="ORF">Ahy_A10g049965</name>
</gene>
<sequence>MGKRIRHRCSSSPPLLLVVRSLPLDIAARSRRCSSSSLNVDASRSASVDVLHHSPFLLFLLARSPVVAAPHRPFLLLGRCSPPVGTKRGCRHTLVVAELFSSDRRTLLSSHRSSSRCRRTKDALIRWRRRTKVEIPDEKTDKLVCSANVANYIASSKADQKIVESPEILLIGRSDWSNRELAALMVRPAILKSVATETLASPPPPQGLPPSVMLKHHRRCLVVRPFSSFNNRTSFLSSVSVPGLRPLYCAPATVRRAQASPSSSGRGA</sequence>
<dbReference type="AlphaFoldDB" id="A0A445B8B3"/>
<accession>A0A445B8B3</accession>